<evidence type="ECO:0000256" key="4">
    <source>
        <dbReference type="ARBA" id="ARBA00022737"/>
    </source>
</evidence>
<keyword evidence="5 12" id="KW-0863">Zinc-finger</keyword>
<evidence type="ECO:0000256" key="5">
    <source>
        <dbReference type="ARBA" id="ARBA00022771"/>
    </source>
</evidence>
<dbReference type="Proteomes" id="UP000092461">
    <property type="component" value="Unassembled WGS sequence"/>
</dbReference>
<evidence type="ECO:0000256" key="3">
    <source>
        <dbReference type="ARBA" id="ARBA00022723"/>
    </source>
</evidence>
<evidence type="ECO:0000259" key="14">
    <source>
        <dbReference type="PROSITE" id="PS50157"/>
    </source>
</evidence>
<evidence type="ECO:0000256" key="7">
    <source>
        <dbReference type="ARBA" id="ARBA00023015"/>
    </source>
</evidence>
<keyword evidence="6 13" id="KW-0862">Zinc</keyword>
<protein>
    <submittedName>
        <fullName evidence="16">Uncharacterized protein</fullName>
    </submittedName>
</protein>
<dbReference type="VEuPathDB" id="VectorBase:LLONM1_005687"/>
<dbReference type="SMART" id="SM00355">
    <property type="entry name" value="ZnF_C2H2"/>
    <property type="match status" value="2"/>
</dbReference>
<keyword evidence="3 13" id="KW-0479">Metal-binding</keyword>
<dbReference type="EMBL" id="AJWK01025639">
    <property type="status" value="NOT_ANNOTATED_CDS"/>
    <property type="molecule type" value="Genomic_DNA"/>
</dbReference>
<evidence type="ECO:0000259" key="15">
    <source>
        <dbReference type="PROSITE" id="PS51915"/>
    </source>
</evidence>
<evidence type="ECO:0000256" key="11">
    <source>
        <dbReference type="ARBA" id="ARBA00037948"/>
    </source>
</evidence>
<comment type="similarity">
    <text evidence="2">Belongs to the krueppel C2H2-type zinc-finger protein family.</text>
</comment>
<evidence type="ECO:0000256" key="6">
    <source>
        <dbReference type="ARBA" id="ARBA00022833"/>
    </source>
</evidence>
<evidence type="ECO:0000256" key="8">
    <source>
        <dbReference type="ARBA" id="ARBA00023125"/>
    </source>
</evidence>
<keyword evidence="7" id="KW-0805">Transcription regulation</keyword>
<dbReference type="Gene3D" id="3.30.160.60">
    <property type="entry name" value="Classic Zinc Finger"/>
    <property type="match status" value="2"/>
</dbReference>
<dbReference type="InterPro" id="IPR012934">
    <property type="entry name" value="Znf_AD"/>
</dbReference>
<dbReference type="PROSITE" id="PS51915">
    <property type="entry name" value="ZAD"/>
    <property type="match status" value="1"/>
</dbReference>
<dbReference type="PANTHER" id="PTHR24388:SF54">
    <property type="entry name" value="PROTEIN ESCARGOT"/>
    <property type="match status" value="1"/>
</dbReference>
<dbReference type="PROSITE" id="PS50157">
    <property type="entry name" value="ZINC_FINGER_C2H2_2"/>
    <property type="match status" value="2"/>
</dbReference>
<organism evidence="16 17">
    <name type="scientific">Lutzomyia longipalpis</name>
    <name type="common">Sand fly</name>
    <dbReference type="NCBI Taxonomy" id="7200"/>
    <lineage>
        <taxon>Eukaryota</taxon>
        <taxon>Metazoa</taxon>
        <taxon>Ecdysozoa</taxon>
        <taxon>Arthropoda</taxon>
        <taxon>Hexapoda</taxon>
        <taxon>Insecta</taxon>
        <taxon>Pterygota</taxon>
        <taxon>Neoptera</taxon>
        <taxon>Endopterygota</taxon>
        <taxon>Diptera</taxon>
        <taxon>Nematocera</taxon>
        <taxon>Psychodoidea</taxon>
        <taxon>Psychodidae</taxon>
        <taxon>Lutzomyia</taxon>
        <taxon>Lutzomyia</taxon>
    </lineage>
</organism>
<feature type="domain" description="C2H2-type" evidence="14">
    <location>
        <begin position="264"/>
        <end position="291"/>
    </location>
</feature>
<evidence type="ECO:0000256" key="9">
    <source>
        <dbReference type="ARBA" id="ARBA00023163"/>
    </source>
</evidence>
<evidence type="ECO:0000256" key="13">
    <source>
        <dbReference type="PROSITE-ProRule" id="PRU01263"/>
    </source>
</evidence>
<evidence type="ECO:0000256" key="10">
    <source>
        <dbReference type="ARBA" id="ARBA00023242"/>
    </source>
</evidence>
<feature type="binding site" evidence="13">
    <location>
        <position position="76"/>
    </location>
    <ligand>
        <name>Zn(2+)</name>
        <dbReference type="ChEBI" id="CHEBI:29105"/>
    </ligand>
</feature>
<dbReference type="GO" id="GO:0000978">
    <property type="term" value="F:RNA polymerase II cis-regulatory region sequence-specific DNA binding"/>
    <property type="evidence" value="ECO:0007669"/>
    <property type="project" value="TreeGrafter"/>
</dbReference>
<dbReference type="EnsemblMetazoa" id="LLOJ007691-RA">
    <property type="protein sequence ID" value="LLOJ007691-PA"/>
    <property type="gene ID" value="LLOJ007691"/>
</dbReference>
<dbReference type="InterPro" id="IPR013087">
    <property type="entry name" value="Znf_C2H2_type"/>
</dbReference>
<dbReference type="AlphaFoldDB" id="A0A1B0CS42"/>
<feature type="domain" description="ZAD" evidence="15">
    <location>
        <begin position="29"/>
        <end position="100"/>
    </location>
</feature>
<dbReference type="VEuPathDB" id="VectorBase:LLOJ007691"/>
<keyword evidence="8" id="KW-0238">DNA-binding</keyword>
<name>A0A1B0CS42_LUTLO</name>
<dbReference type="SMART" id="SM00868">
    <property type="entry name" value="zf-AD"/>
    <property type="match status" value="1"/>
</dbReference>
<evidence type="ECO:0000313" key="17">
    <source>
        <dbReference type="Proteomes" id="UP000092461"/>
    </source>
</evidence>
<keyword evidence="17" id="KW-1185">Reference proteome</keyword>
<dbReference type="SUPFAM" id="SSF57667">
    <property type="entry name" value="beta-beta-alpha zinc fingers"/>
    <property type="match status" value="1"/>
</dbReference>
<feature type="binding site" evidence="13">
    <location>
        <position position="31"/>
    </location>
    <ligand>
        <name>Zn(2+)</name>
        <dbReference type="ChEBI" id="CHEBI:29105"/>
    </ligand>
</feature>
<dbReference type="FunFam" id="3.30.160.60:FF:001064">
    <property type="entry name" value="Zinc finger protein 425"/>
    <property type="match status" value="1"/>
</dbReference>
<keyword evidence="4" id="KW-0677">Repeat</keyword>
<dbReference type="GO" id="GO:0000981">
    <property type="term" value="F:DNA-binding transcription factor activity, RNA polymerase II-specific"/>
    <property type="evidence" value="ECO:0007669"/>
    <property type="project" value="TreeGrafter"/>
</dbReference>
<evidence type="ECO:0000256" key="12">
    <source>
        <dbReference type="PROSITE-ProRule" id="PRU00042"/>
    </source>
</evidence>
<proteinExistence type="inferred from homology"/>
<sequence length="335" mass="38941">MLQMRLSTNSSENSHQMDKMPFVKQEAVELCRICETVDNLLDISTEEFSHLYEKLHKIAEFEGDYSVWLKFICVTCGTKLENAFNFKIQCEDTFKKLVTQMENNVADPFFDNPFNEDCDPTKEEISESIAQQRAKSFFEIYELPESNVENNSHTAMNRNSYDQSQLQQQNYNQNLMDKRRSFTNSAFSGGSSLKMVAMRNAEKPKNQFSCAICSETFKEKWKMREHMQRVHMVKKRNICGNCGEKQCVCNAMSRHSQRGTEKPFQCNVCGRGFRTKSYMELHEKEHDVSSKLRSLLNQGTSSAYEQMEQMDIMNQTLQKYTNANTAIRPSTDDKD</sequence>
<dbReference type="GO" id="GO:0005634">
    <property type="term" value="C:nucleus"/>
    <property type="evidence" value="ECO:0007669"/>
    <property type="project" value="UniProtKB-SubCell"/>
</dbReference>
<evidence type="ECO:0000256" key="1">
    <source>
        <dbReference type="ARBA" id="ARBA00004123"/>
    </source>
</evidence>
<feature type="binding site" evidence="13">
    <location>
        <position position="73"/>
    </location>
    <ligand>
        <name>Zn(2+)</name>
        <dbReference type="ChEBI" id="CHEBI:29105"/>
    </ligand>
</feature>
<comment type="subcellular location">
    <subcellularLocation>
        <location evidence="1">Nucleus</location>
    </subcellularLocation>
</comment>
<keyword evidence="10" id="KW-0539">Nucleus</keyword>
<reference evidence="16" key="1">
    <citation type="submission" date="2020-05" db="UniProtKB">
        <authorList>
            <consortium name="EnsemblMetazoa"/>
        </authorList>
    </citation>
    <scope>IDENTIFICATION</scope>
    <source>
        <strain evidence="16">Jacobina</strain>
    </source>
</reference>
<feature type="domain" description="C2H2-type" evidence="14">
    <location>
        <begin position="208"/>
        <end position="236"/>
    </location>
</feature>
<dbReference type="Pfam" id="PF00096">
    <property type="entry name" value="zf-C2H2"/>
    <property type="match status" value="2"/>
</dbReference>
<dbReference type="PANTHER" id="PTHR24388">
    <property type="entry name" value="ZINC FINGER PROTEIN"/>
    <property type="match status" value="1"/>
</dbReference>
<dbReference type="InterPro" id="IPR036236">
    <property type="entry name" value="Znf_C2H2_sf"/>
</dbReference>
<evidence type="ECO:0000256" key="2">
    <source>
        <dbReference type="ARBA" id="ARBA00006991"/>
    </source>
</evidence>
<dbReference type="GO" id="GO:0008270">
    <property type="term" value="F:zinc ion binding"/>
    <property type="evidence" value="ECO:0007669"/>
    <property type="project" value="UniProtKB-UniRule"/>
</dbReference>
<keyword evidence="9" id="KW-0804">Transcription</keyword>
<feature type="binding site" evidence="13">
    <location>
        <position position="34"/>
    </location>
    <ligand>
        <name>Zn(2+)</name>
        <dbReference type="ChEBI" id="CHEBI:29105"/>
    </ligand>
</feature>
<dbReference type="PROSITE" id="PS00028">
    <property type="entry name" value="ZINC_FINGER_C2H2_1"/>
    <property type="match status" value="2"/>
</dbReference>
<evidence type="ECO:0000313" key="16">
    <source>
        <dbReference type="EnsemblMetazoa" id="LLOJ007691-PA"/>
    </source>
</evidence>
<dbReference type="InterPro" id="IPR050527">
    <property type="entry name" value="Snail/Krueppel_Znf"/>
</dbReference>
<accession>A0A1B0CS42</accession>
<comment type="similarity">
    <text evidence="11">Belongs to the snail C2H2-type zinc-finger protein family.</text>
</comment>